<dbReference type="Pfam" id="PF13277">
    <property type="entry name" value="YmdB"/>
    <property type="match status" value="1"/>
</dbReference>
<dbReference type="Gene3D" id="3.60.21.10">
    <property type="match status" value="1"/>
</dbReference>
<dbReference type="PIRSF" id="PIRSF004789">
    <property type="entry name" value="DR1281"/>
    <property type="match status" value="1"/>
</dbReference>
<dbReference type="CDD" id="cd07382">
    <property type="entry name" value="MPP_DR1281"/>
    <property type="match status" value="1"/>
</dbReference>
<dbReference type="SUPFAM" id="SSF56300">
    <property type="entry name" value="Metallo-dependent phosphatases"/>
    <property type="match status" value="1"/>
</dbReference>
<dbReference type="PANTHER" id="PTHR36303">
    <property type="entry name" value="2',3'-CYCLIC-NUCLEOTIDE 2'-PHOSPHODIESTERASE"/>
    <property type="match status" value="1"/>
</dbReference>
<dbReference type="EMBL" id="JAVDQH010000009">
    <property type="protein sequence ID" value="MDR6244643.1"/>
    <property type="molecule type" value="Genomic_DNA"/>
</dbReference>
<sequence length="291" mass="32788">MITQNKDHAKSDLDTGHFLYYWTEENIIKVIFIGDIVGSTGRKAIKSSLPRLKSKYNPDMIIANAENSASGRGVTRKIANELFEQGVHGITMGNHTWDNREIFEFIDDEARMVRPANFPPDTPGRGYTIIKNGGKQLAIINLQGRTFLPAIDCPFRKVDEILDELKGKTNAILVDFHAEATSEKIAMGWHLEGRASMVVGTHTHVQSNDDTILPGGTAYQTDVGMVGSYEGVLGMQRDAVLYKFQTQLPARFQVCEGKWHFHAVYVDIDDVTGRAKKIEKIRMYEDEWHMD</sequence>
<gene>
    <name evidence="1" type="ORF">JOC58_002540</name>
</gene>
<reference evidence="1 2" key="1">
    <citation type="submission" date="2023-07" db="EMBL/GenBank/DDBJ databases">
        <title>Genomic Encyclopedia of Type Strains, Phase IV (KMG-IV): sequencing the most valuable type-strain genomes for metagenomic binning, comparative biology and taxonomic classification.</title>
        <authorList>
            <person name="Goeker M."/>
        </authorList>
    </citation>
    <scope>NUCLEOTIDE SEQUENCE [LARGE SCALE GENOMIC DNA]</scope>
    <source>
        <strain evidence="1 2">DSM 22170</strain>
    </source>
</reference>
<dbReference type="PANTHER" id="PTHR36303:SF1">
    <property type="entry name" value="2',3'-CYCLIC-NUCLEOTIDE 2'-PHOSPHODIESTERASE"/>
    <property type="match status" value="1"/>
</dbReference>
<evidence type="ECO:0000313" key="1">
    <source>
        <dbReference type="EMBL" id="MDR6244643.1"/>
    </source>
</evidence>
<accession>A0ABU1J2D8</accession>
<dbReference type="Proteomes" id="UP001185028">
    <property type="component" value="Unassembled WGS sequence"/>
</dbReference>
<comment type="caution">
    <text evidence="1">The sequence shown here is derived from an EMBL/GenBank/DDBJ whole genome shotgun (WGS) entry which is preliminary data.</text>
</comment>
<protein>
    <submittedName>
        <fullName evidence="1">Metallophosphoesterase (TIGR00282 family)</fullName>
    </submittedName>
</protein>
<organism evidence="1 2">
    <name type="scientific">Paenibacillus hunanensis</name>
    <dbReference type="NCBI Taxonomy" id="539262"/>
    <lineage>
        <taxon>Bacteria</taxon>
        <taxon>Bacillati</taxon>
        <taxon>Bacillota</taxon>
        <taxon>Bacilli</taxon>
        <taxon>Bacillales</taxon>
        <taxon>Paenibacillaceae</taxon>
        <taxon>Paenibacillus</taxon>
    </lineage>
</organism>
<dbReference type="InterPro" id="IPR005235">
    <property type="entry name" value="YmdB-like"/>
</dbReference>
<dbReference type="InterPro" id="IPR029052">
    <property type="entry name" value="Metallo-depent_PP-like"/>
</dbReference>
<keyword evidence="2" id="KW-1185">Reference proteome</keyword>
<evidence type="ECO:0000313" key="2">
    <source>
        <dbReference type="Proteomes" id="UP001185028"/>
    </source>
</evidence>
<dbReference type="NCBIfam" id="TIGR00282">
    <property type="entry name" value="TIGR00282 family metallophosphoesterase"/>
    <property type="match status" value="1"/>
</dbReference>
<proteinExistence type="predicted"/>
<name>A0ABU1J2D8_9BACL</name>